<feature type="domain" description="MmgE/PrpD N-terminal" evidence="2">
    <location>
        <begin position="7"/>
        <end position="250"/>
    </location>
</feature>
<dbReference type="Pfam" id="PF03972">
    <property type="entry name" value="MmgE_PrpD_N"/>
    <property type="match status" value="1"/>
</dbReference>
<dbReference type="InterPro" id="IPR045336">
    <property type="entry name" value="MmgE_PrpD_N"/>
</dbReference>
<dbReference type="Gene3D" id="3.30.1330.120">
    <property type="entry name" value="2-methylcitrate dehydratase PrpD"/>
    <property type="match status" value="1"/>
</dbReference>
<dbReference type="InterPro" id="IPR036148">
    <property type="entry name" value="MmgE/PrpD_sf"/>
</dbReference>
<dbReference type="InterPro" id="IPR045337">
    <property type="entry name" value="MmgE_PrpD_C"/>
</dbReference>
<evidence type="ECO:0008006" key="6">
    <source>
        <dbReference type="Google" id="ProtNLM"/>
    </source>
</evidence>
<evidence type="ECO:0000259" key="2">
    <source>
        <dbReference type="Pfam" id="PF03972"/>
    </source>
</evidence>
<evidence type="ECO:0000313" key="4">
    <source>
        <dbReference type="EMBL" id="BAQ49813.1"/>
    </source>
</evidence>
<protein>
    <recommendedName>
        <fullName evidence="6">MmgE/PrpD family protein</fullName>
    </recommendedName>
</protein>
<dbReference type="Pfam" id="PF19305">
    <property type="entry name" value="MmgE_PrpD_C"/>
    <property type="match status" value="1"/>
</dbReference>
<dbReference type="PATRIC" id="fig|270351.10.peg.6931"/>
<dbReference type="Gene3D" id="1.10.4100.10">
    <property type="entry name" value="2-methylcitrate dehydratase PrpD"/>
    <property type="match status" value="1"/>
</dbReference>
<evidence type="ECO:0000313" key="5">
    <source>
        <dbReference type="Proteomes" id="UP000061432"/>
    </source>
</evidence>
<dbReference type="OrthoDB" id="9795089at2"/>
<name>A0A0C6FNA8_9HYPH</name>
<reference evidence="4 5" key="1">
    <citation type="journal article" date="2015" name="Genome Announc.">
        <title>Complete Genome Sequence of Methylobacterium aquaticum Strain 22A, Isolated from Racomitrium japonicum Moss.</title>
        <authorList>
            <person name="Tani A."/>
            <person name="Ogura Y."/>
            <person name="Hayashi T."/>
            <person name="Kimbara K."/>
        </authorList>
    </citation>
    <scope>NUCLEOTIDE SEQUENCE [LARGE SCALE GENOMIC DNA]</scope>
    <source>
        <strain evidence="4 5">MA-22A</strain>
        <plasmid evidence="5">Plasmid pMaq22A_2p DNA</plasmid>
    </source>
</reference>
<gene>
    <name evidence="4" type="primary">prpD</name>
    <name evidence="4" type="ORF">Maq22A_2p40010</name>
</gene>
<dbReference type="PANTHER" id="PTHR16943">
    <property type="entry name" value="2-METHYLCITRATE DEHYDRATASE-RELATED"/>
    <property type="match status" value="1"/>
</dbReference>
<dbReference type="SUPFAM" id="SSF103378">
    <property type="entry name" value="2-methylcitrate dehydratase PrpD"/>
    <property type="match status" value="1"/>
</dbReference>
<accession>A0A0C6FNA8</accession>
<keyword evidence="4" id="KW-0614">Plasmid</keyword>
<dbReference type="AlphaFoldDB" id="A0A0C6FNA8"/>
<feature type="domain" description="MmgE/PrpD C-terminal" evidence="3">
    <location>
        <begin position="279"/>
        <end position="441"/>
    </location>
</feature>
<dbReference type="KEGG" id="maqu:Maq22A_2p40010"/>
<dbReference type="InterPro" id="IPR005656">
    <property type="entry name" value="MmgE_PrpD"/>
</dbReference>
<dbReference type="InterPro" id="IPR042183">
    <property type="entry name" value="MmgE/PrpD_sf_1"/>
</dbReference>
<evidence type="ECO:0000256" key="1">
    <source>
        <dbReference type="ARBA" id="ARBA00006174"/>
    </source>
</evidence>
<dbReference type="RefSeq" id="WP_082743003.1">
    <property type="nucleotide sequence ID" value="NZ_AP014706.1"/>
</dbReference>
<comment type="similarity">
    <text evidence="1">Belongs to the PrpD family.</text>
</comment>
<reference evidence="5" key="2">
    <citation type="submission" date="2015-01" db="EMBL/GenBank/DDBJ databases">
        <title>Complete genome sequence of Methylobacterium aquaticum strain 22A.</title>
        <authorList>
            <person name="Tani A."/>
            <person name="Ogura Y."/>
            <person name="Hayashi T."/>
        </authorList>
    </citation>
    <scope>NUCLEOTIDE SEQUENCE [LARGE SCALE GENOMIC DNA]</scope>
    <source>
        <strain evidence="5">MA-22A</strain>
        <plasmid evidence="5">Plasmid pMaq22A_2p DNA</plasmid>
    </source>
</reference>
<dbReference type="EMBL" id="AP014706">
    <property type="protein sequence ID" value="BAQ49813.1"/>
    <property type="molecule type" value="Genomic_DNA"/>
</dbReference>
<dbReference type="GO" id="GO:0016829">
    <property type="term" value="F:lyase activity"/>
    <property type="evidence" value="ECO:0007669"/>
    <property type="project" value="InterPro"/>
</dbReference>
<evidence type="ECO:0000259" key="3">
    <source>
        <dbReference type="Pfam" id="PF19305"/>
    </source>
</evidence>
<proteinExistence type="inferred from homology"/>
<dbReference type="Proteomes" id="UP000061432">
    <property type="component" value="Plasmid pMaq22A_2p"/>
</dbReference>
<dbReference type="InterPro" id="IPR042188">
    <property type="entry name" value="MmgE/PrpD_sf_2"/>
</dbReference>
<organism evidence="4 5">
    <name type="scientific">Methylobacterium aquaticum</name>
    <dbReference type="NCBI Taxonomy" id="270351"/>
    <lineage>
        <taxon>Bacteria</taxon>
        <taxon>Pseudomonadati</taxon>
        <taxon>Pseudomonadota</taxon>
        <taxon>Alphaproteobacteria</taxon>
        <taxon>Hyphomicrobiales</taxon>
        <taxon>Methylobacteriaceae</taxon>
        <taxon>Methylobacterium</taxon>
    </lineage>
</organism>
<geneLocation type="plasmid" evidence="5">
    <name>pMaq22A_2p DNA</name>
</geneLocation>
<sequence length="474" mass="48628">MPPATLQLARTFSALSWAEIPAPVRHETERLLLDTLGCLLAGVDTEIGPIARKVGLTLGGGIPVFVAGGADLGLLGAIYANARLANALDLDETFPVGAHFGVGAVASALGLAEAQKQSGAAFLTAILTGYELGARLASQIGPVIEITDGRVTGFPVIWGVAAPVVLAAAGAAARLLAQDPDTFAQTLGVAGANTPIPAGAHWAAAVDLPNAKYCDAGWCAVTGAGAALAVEAGTTGFPTILDGPSGLARVSGAVSSGVAHLTEGLGERWLIADITYKPWPSCRFTHPVLTALGAILANERPAVDAITAIVVETGPLNGSARFTLATPRTFASRQFSFPHLVAMQLLAVPPGPDWSDPRWVEDPVATALRAKVSFVSHPRGEDFVHSLTRNQMRTLPGGIQVHLADGRVLRAESDTAQGDPWDPGTLLSDEMLAAKVRGLVPGPAEPLIEAVEGLSRAPSVGPLIAALRAAGGRQ</sequence>
<dbReference type="PANTHER" id="PTHR16943:SF8">
    <property type="entry name" value="2-METHYLCITRATE DEHYDRATASE"/>
    <property type="match status" value="1"/>
</dbReference>